<evidence type="ECO:0000313" key="1">
    <source>
        <dbReference type="EMBL" id="CCF73176.1"/>
    </source>
</evidence>
<accession>I7IFY2</accession>
<protein>
    <submittedName>
        <fullName evidence="1">Uncharacterized protein</fullName>
    </submittedName>
</protein>
<reference evidence="1 2" key="2">
    <citation type="journal article" date="2013" name="PLoS ONE">
        <title>Whole genome mapping and re-organization of the nuclear and mitochondrial genomes of Babesia microti isolates.</title>
        <authorList>
            <person name="Cornillot E."/>
            <person name="Dassouli A."/>
            <person name="Garg A."/>
            <person name="Pachikara N."/>
            <person name="Randazzo S."/>
            <person name="Depoix D."/>
            <person name="Carcy B."/>
            <person name="Delbecq S."/>
            <person name="Frutos R."/>
            <person name="Silva J.C."/>
            <person name="Sutton R."/>
            <person name="Krause P.J."/>
            <person name="Mamoun C.B."/>
        </authorList>
    </citation>
    <scope>NUCLEOTIDE SEQUENCE [LARGE SCALE GENOMIC DNA]</scope>
    <source>
        <strain evidence="1 2">RI</strain>
    </source>
</reference>
<dbReference type="Proteomes" id="UP000002899">
    <property type="component" value="Chromosome II"/>
</dbReference>
<proteinExistence type="predicted"/>
<sequence length="477" mass="55330">MLSARVLRYKNETVTKFNLYSKQLLNNISKYHDTSSSDKLSVAKDIHQNVNNFIGITREIRSKIRFFSTLHLIEFLNIAGDLFSYKLKIHINQTLEPILNKNSSSQFSSHLYLIRRNIIDHLLSLYHYNLVSIDEKYYLLCSLSKSWDLVPLQTWNYLFESFINELHLHSPIQIANIMLIHHRIQHLFHKQTNYNFIALDHNNTRSKPLNEAIAMAIPDYNMITNDYIHSMGLTLLSNNIQLLKPKKIIEITYLATRRNCKSINFYNTVHRHLMGINNLTFGNYTTLVRLNTQVLHSCLSISGSRLHLPQEINDIICVFSNILECVESYNNMIGSKKPVNPSPENNLFYYDLELMININNTFRPKYHSILILDALCSQPILKSLCLLDRHHTQLSANMPQLLHKYHSSISKLIEITLYNIKNLPCNVILSSLRISGSRYSKFFCAREFSCANKEIGNVVSANIENHSNLIALSRFNV</sequence>
<dbReference type="GeneID" id="24423799"/>
<name>I7IFY2_BABMR</name>
<dbReference type="EMBL" id="FO082872">
    <property type="protein sequence ID" value="CCF73176.1"/>
    <property type="molecule type" value="Genomic_DNA"/>
</dbReference>
<dbReference type="RefSeq" id="XP_012647785.1">
    <property type="nucleotide sequence ID" value="XM_012792331.1"/>
</dbReference>
<keyword evidence="2" id="KW-1185">Reference proteome</keyword>
<evidence type="ECO:0000313" key="2">
    <source>
        <dbReference type="Proteomes" id="UP000002899"/>
    </source>
</evidence>
<dbReference type="AlphaFoldDB" id="I7IFY2"/>
<dbReference type="VEuPathDB" id="PiroplasmaDB:BMR1_02g00050"/>
<gene>
    <name evidence="1" type="ORF">BMR1_02g00050</name>
</gene>
<dbReference type="KEGG" id="bmic:BMR1_02g00050"/>
<reference evidence="1 2" key="3">
    <citation type="journal article" date="2016" name="Sci. Rep.">
        <title>Genome-wide diversity and gene expression profiling of Babesia microti isolates identify polymorphic genes that mediate host-pathogen interactions.</title>
        <authorList>
            <person name="Silva J.C."/>
            <person name="Cornillot E."/>
            <person name="McCracken C."/>
            <person name="Usmani-Brown S."/>
            <person name="Dwivedi A."/>
            <person name="Ifeonu O.O."/>
            <person name="Crabtree J."/>
            <person name="Gotia H.T."/>
            <person name="Virji A.Z."/>
            <person name="Reynes C."/>
            <person name="Colinge J."/>
            <person name="Kumar V."/>
            <person name="Lawres L."/>
            <person name="Pazzi J.E."/>
            <person name="Pablo J.V."/>
            <person name="Hung C."/>
            <person name="Brancato J."/>
            <person name="Kumari P."/>
            <person name="Orvis J."/>
            <person name="Tretina K."/>
            <person name="Chibucos M."/>
            <person name="Ott S."/>
            <person name="Sadzewicz L."/>
            <person name="Sengamalay N."/>
            <person name="Shetty A.C."/>
            <person name="Su Q."/>
            <person name="Tallon L."/>
            <person name="Fraser C.M."/>
            <person name="Frutos R."/>
            <person name="Molina D.M."/>
            <person name="Krause P.J."/>
            <person name="Ben Mamoun C."/>
        </authorList>
    </citation>
    <scope>NUCLEOTIDE SEQUENCE [LARGE SCALE GENOMIC DNA]</scope>
    <source>
        <strain evidence="1 2">RI</strain>
    </source>
</reference>
<reference evidence="1 2" key="1">
    <citation type="journal article" date="2012" name="Nucleic Acids Res.">
        <title>Sequencing of the smallest Apicomplexan genome from the human pathogen Babesia microti.</title>
        <authorList>
            <person name="Cornillot E."/>
            <person name="Hadj-Kaddour K."/>
            <person name="Dassouli A."/>
            <person name="Noel B."/>
            <person name="Ranwez V."/>
            <person name="Vacherie B."/>
            <person name="Augagneur Y."/>
            <person name="Bres V."/>
            <person name="Duclos A."/>
            <person name="Randazzo S."/>
            <person name="Carcy B."/>
            <person name="Debierre-Grockiego F."/>
            <person name="Delbecq S."/>
            <person name="Moubri-Menage K."/>
            <person name="Shams-Eldin H."/>
            <person name="Usmani-Brown S."/>
            <person name="Bringaud F."/>
            <person name="Wincker P."/>
            <person name="Vivares C.P."/>
            <person name="Schwarz R.T."/>
            <person name="Schetters T.P."/>
            <person name="Krause P.J."/>
            <person name="Gorenflot A."/>
            <person name="Berry V."/>
            <person name="Barbe V."/>
            <person name="Ben Mamoun C."/>
        </authorList>
    </citation>
    <scope>NUCLEOTIDE SEQUENCE [LARGE SCALE GENOMIC DNA]</scope>
    <source>
        <strain evidence="1 2">RI</strain>
    </source>
</reference>
<organism evidence="1 2">
    <name type="scientific">Babesia microti (strain RI)</name>
    <dbReference type="NCBI Taxonomy" id="1133968"/>
    <lineage>
        <taxon>Eukaryota</taxon>
        <taxon>Sar</taxon>
        <taxon>Alveolata</taxon>
        <taxon>Apicomplexa</taxon>
        <taxon>Aconoidasida</taxon>
        <taxon>Piroplasmida</taxon>
        <taxon>Babesiidae</taxon>
        <taxon>Babesia</taxon>
    </lineage>
</organism>